<accession>A0A8H4W4T2</accession>
<dbReference type="SUPFAM" id="SSF46785">
    <property type="entry name" value="Winged helix' DNA-binding domain"/>
    <property type="match status" value="1"/>
</dbReference>
<dbReference type="InterPro" id="IPR016461">
    <property type="entry name" value="COMT-like"/>
</dbReference>
<dbReference type="InterPro" id="IPR036388">
    <property type="entry name" value="WH-like_DNA-bd_sf"/>
</dbReference>
<dbReference type="EMBL" id="JAAMPI010000254">
    <property type="protein sequence ID" value="KAF4633506.1"/>
    <property type="molecule type" value="Genomic_DNA"/>
</dbReference>
<keyword evidence="3" id="KW-0949">S-adenosyl-L-methionine</keyword>
<dbReference type="GO" id="GO:0032259">
    <property type="term" value="P:methylation"/>
    <property type="evidence" value="ECO:0007669"/>
    <property type="project" value="UniProtKB-KW"/>
</dbReference>
<dbReference type="InterPro" id="IPR001077">
    <property type="entry name" value="COMT_C"/>
</dbReference>
<evidence type="ECO:0000256" key="2">
    <source>
        <dbReference type="ARBA" id="ARBA00022679"/>
    </source>
</evidence>
<dbReference type="Pfam" id="PF00891">
    <property type="entry name" value="Methyltransf_2"/>
    <property type="match status" value="1"/>
</dbReference>
<name>A0A8H4W4T2_9HELO</name>
<dbReference type="AlphaFoldDB" id="A0A8H4W4T2"/>
<reference evidence="5 6" key="1">
    <citation type="submission" date="2020-03" db="EMBL/GenBank/DDBJ databases">
        <title>Draft Genome Sequence of Cudoniella acicularis.</title>
        <authorList>
            <person name="Buettner E."/>
            <person name="Kellner H."/>
        </authorList>
    </citation>
    <scope>NUCLEOTIDE SEQUENCE [LARGE SCALE GENOMIC DNA]</scope>
    <source>
        <strain evidence="5 6">DSM 108380</strain>
    </source>
</reference>
<dbReference type="SUPFAM" id="SSF53335">
    <property type="entry name" value="S-adenosyl-L-methionine-dependent methyltransferases"/>
    <property type="match status" value="1"/>
</dbReference>
<keyword evidence="6" id="KW-1185">Reference proteome</keyword>
<gene>
    <name evidence="5" type="ORF">G7Y89_g4613</name>
</gene>
<evidence type="ECO:0000256" key="3">
    <source>
        <dbReference type="ARBA" id="ARBA00022691"/>
    </source>
</evidence>
<evidence type="ECO:0000259" key="4">
    <source>
        <dbReference type="Pfam" id="PF00891"/>
    </source>
</evidence>
<dbReference type="InterPro" id="IPR029063">
    <property type="entry name" value="SAM-dependent_MTases_sf"/>
</dbReference>
<sequence length="429" mass="48424">MDTSSASELATIISVNTAKITEYLTSRGLAAPSFHVDAPNRSLIPSDAPEIETARSAVIDATLQLRDLLLGPKEYLMSFTHDWLLSMQAIVRFQIATSIPIHGEKSFTEIAESCSLDELDVRRILRHAMTKRIFYEPRKGIVAHTAASRLLVEDSQMSDWVGASTDELWQAASQTVNAMVKYPGSQEPNETGFAIANNSDKSVFEVLSQDMFRAKRFGNAMKAFTEGTGFDLQYVDNYPWKEIENGTVVDVGGSHGFACTKLASSFPGLKFIVQDLPSVVANGANSVPAELSRRIEFMAHDFLKEQPIKNADVYFFRWIFHNWSDKYCIQILRNLIPALKNGACIVINDNVLLKPGTLPNWREERLRSMDLTMLELQNSRERELEDWEKLFAAADKSRLEWKHIKGIGLAYITILLSRFLQIISRIYYI</sequence>
<keyword evidence="1" id="KW-0489">Methyltransferase</keyword>
<dbReference type="GO" id="GO:0008171">
    <property type="term" value="F:O-methyltransferase activity"/>
    <property type="evidence" value="ECO:0007669"/>
    <property type="project" value="InterPro"/>
</dbReference>
<keyword evidence="2" id="KW-0808">Transferase</keyword>
<dbReference type="Gene3D" id="3.40.50.150">
    <property type="entry name" value="Vaccinia Virus protein VP39"/>
    <property type="match status" value="1"/>
</dbReference>
<dbReference type="PANTHER" id="PTHR43712:SF12">
    <property type="entry name" value="STERIGMATOCYSTIN 8-O-METHYLTRANSFERASE"/>
    <property type="match status" value="1"/>
</dbReference>
<protein>
    <recommendedName>
        <fullName evidence="4">O-methyltransferase C-terminal domain-containing protein</fullName>
    </recommendedName>
</protein>
<dbReference type="InterPro" id="IPR036390">
    <property type="entry name" value="WH_DNA-bd_sf"/>
</dbReference>
<dbReference type="OrthoDB" id="1606438at2759"/>
<evidence type="ECO:0000313" key="6">
    <source>
        <dbReference type="Proteomes" id="UP000566819"/>
    </source>
</evidence>
<feature type="domain" description="O-methyltransferase C-terminal" evidence="4">
    <location>
        <begin position="246"/>
        <end position="394"/>
    </location>
</feature>
<evidence type="ECO:0000256" key="1">
    <source>
        <dbReference type="ARBA" id="ARBA00022603"/>
    </source>
</evidence>
<organism evidence="5 6">
    <name type="scientific">Cudoniella acicularis</name>
    <dbReference type="NCBI Taxonomy" id="354080"/>
    <lineage>
        <taxon>Eukaryota</taxon>
        <taxon>Fungi</taxon>
        <taxon>Dikarya</taxon>
        <taxon>Ascomycota</taxon>
        <taxon>Pezizomycotina</taxon>
        <taxon>Leotiomycetes</taxon>
        <taxon>Helotiales</taxon>
        <taxon>Tricladiaceae</taxon>
        <taxon>Cudoniella</taxon>
    </lineage>
</organism>
<proteinExistence type="predicted"/>
<dbReference type="Gene3D" id="1.10.10.10">
    <property type="entry name" value="Winged helix-like DNA-binding domain superfamily/Winged helix DNA-binding domain"/>
    <property type="match status" value="1"/>
</dbReference>
<dbReference type="Proteomes" id="UP000566819">
    <property type="component" value="Unassembled WGS sequence"/>
</dbReference>
<dbReference type="PANTHER" id="PTHR43712">
    <property type="entry name" value="PUTATIVE (AFU_ORTHOLOGUE AFUA_4G14580)-RELATED"/>
    <property type="match status" value="1"/>
</dbReference>
<dbReference type="PROSITE" id="PS51683">
    <property type="entry name" value="SAM_OMT_II"/>
    <property type="match status" value="1"/>
</dbReference>
<evidence type="ECO:0000313" key="5">
    <source>
        <dbReference type="EMBL" id="KAF4633506.1"/>
    </source>
</evidence>
<comment type="caution">
    <text evidence="5">The sequence shown here is derived from an EMBL/GenBank/DDBJ whole genome shotgun (WGS) entry which is preliminary data.</text>
</comment>